<dbReference type="Proteomes" id="UP001497522">
    <property type="component" value="Chromosome 19"/>
</dbReference>
<dbReference type="EMBL" id="OZ023720">
    <property type="protein sequence ID" value="CAK9869779.1"/>
    <property type="molecule type" value="Genomic_DNA"/>
</dbReference>
<gene>
    <name evidence="2" type="ORF">CSSPJE1EN2_LOCUS12537</name>
</gene>
<feature type="compositionally biased region" description="Low complexity" evidence="1">
    <location>
        <begin position="17"/>
        <end position="34"/>
    </location>
</feature>
<sequence length="59" mass="6717">MTRVIYQQVQAHKFVSEEVSSGHVSSKRQQQPTVQRKKQQALLCNPVGSNRTSFHAHGR</sequence>
<evidence type="ECO:0000313" key="2">
    <source>
        <dbReference type="EMBL" id="CAK9869779.1"/>
    </source>
</evidence>
<protein>
    <submittedName>
        <fullName evidence="2">Uncharacterized protein</fullName>
    </submittedName>
</protein>
<name>A0ABP1B3X2_9BRYO</name>
<evidence type="ECO:0000256" key="1">
    <source>
        <dbReference type="SAM" id="MobiDB-lite"/>
    </source>
</evidence>
<organism evidence="2 3">
    <name type="scientific">Sphagnum jensenii</name>
    <dbReference type="NCBI Taxonomy" id="128206"/>
    <lineage>
        <taxon>Eukaryota</taxon>
        <taxon>Viridiplantae</taxon>
        <taxon>Streptophyta</taxon>
        <taxon>Embryophyta</taxon>
        <taxon>Bryophyta</taxon>
        <taxon>Sphagnophytina</taxon>
        <taxon>Sphagnopsida</taxon>
        <taxon>Sphagnales</taxon>
        <taxon>Sphagnaceae</taxon>
        <taxon>Sphagnum</taxon>
    </lineage>
</organism>
<keyword evidence="3" id="KW-1185">Reference proteome</keyword>
<reference evidence="2" key="1">
    <citation type="submission" date="2024-03" db="EMBL/GenBank/DDBJ databases">
        <authorList>
            <consortium name="ELIXIR-Norway"/>
            <consortium name="Elixir Norway"/>
        </authorList>
    </citation>
    <scope>NUCLEOTIDE SEQUENCE</scope>
</reference>
<accession>A0ABP1B3X2</accession>
<feature type="region of interest" description="Disordered" evidence="1">
    <location>
        <begin position="17"/>
        <end position="40"/>
    </location>
</feature>
<evidence type="ECO:0000313" key="3">
    <source>
        <dbReference type="Proteomes" id="UP001497522"/>
    </source>
</evidence>
<proteinExistence type="predicted"/>